<organism evidence="1">
    <name type="scientific">Bostrychia simpliciuscula</name>
    <dbReference type="NCBI Taxonomy" id="324754"/>
    <lineage>
        <taxon>Eukaryota</taxon>
        <taxon>Rhodophyta</taxon>
        <taxon>Florideophyceae</taxon>
        <taxon>Rhodymeniophycidae</taxon>
        <taxon>Ceramiales</taxon>
        <taxon>Rhodomelaceae</taxon>
        <taxon>Bostrychia</taxon>
    </lineage>
</organism>
<name>A0A1Z1M7F3_9FLOR</name>
<gene>
    <name evidence="1" type="primary">orf46</name>
</gene>
<dbReference type="RefSeq" id="YP_009393456.1">
    <property type="nucleotide sequence ID" value="NC_035268.1"/>
</dbReference>
<proteinExistence type="predicted"/>
<dbReference type="AlphaFoldDB" id="A0A1Z1M7F3"/>
<keyword evidence="1" id="KW-0150">Chloroplast</keyword>
<dbReference type="EMBL" id="MF101421">
    <property type="protein sequence ID" value="ARW62018.1"/>
    <property type="molecule type" value="Genomic_DNA"/>
</dbReference>
<evidence type="ECO:0000313" key="1">
    <source>
        <dbReference type="EMBL" id="ARW62018.1"/>
    </source>
</evidence>
<accession>A0A1Z1M7F3</accession>
<protein>
    <submittedName>
        <fullName evidence="1">Uncharacterized protein</fullName>
    </submittedName>
</protein>
<geneLocation type="chloroplast" evidence="1"/>
<dbReference type="GeneID" id="33355154"/>
<keyword evidence="1" id="KW-0934">Plastid</keyword>
<reference evidence="1" key="1">
    <citation type="journal article" date="2017" name="J. Phycol.">
        <title>Analysis of chloroplast genomes and a supermatrix inform reclassification of the Rhodomelaceae (Rhodophyta).</title>
        <authorList>
            <person name="Diaz-Tapia P."/>
            <person name="Maggs C.A."/>
            <person name="West J.A."/>
            <person name="Verbruggen H."/>
        </authorList>
    </citation>
    <scope>NUCLEOTIDE SEQUENCE</scope>
    <source>
        <strain evidence="1">JW3897</strain>
    </source>
</reference>
<sequence>MFIKHKTVLPIIIIKPITRDSSRIKEMIIIVIVKLNVSKYKDSLTI</sequence>